<dbReference type="EC" id="6.3.1.-" evidence="5"/>
<evidence type="ECO:0000313" key="5">
    <source>
        <dbReference type="EMBL" id="MFC3074252.1"/>
    </source>
</evidence>
<dbReference type="PANTHER" id="PTHR43785:SF12">
    <property type="entry name" value="TYPE-1 GLUTAMINE SYNTHETASE 2"/>
    <property type="match status" value="1"/>
</dbReference>
<dbReference type="InterPro" id="IPR008146">
    <property type="entry name" value="Gln_synth_cat_dom"/>
</dbReference>
<dbReference type="Proteomes" id="UP001595377">
    <property type="component" value="Unassembled WGS sequence"/>
</dbReference>
<organism evidence="5 6">
    <name type="scientific">Shinella pollutisoli</name>
    <dbReference type="NCBI Taxonomy" id="2250594"/>
    <lineage>
        <taxon>Bacteria</taxon>
        <taxon>Pseudomonadati</taxon>
        <taxon>Pseudomonadota</taxon>
        <taxon>Alphaproteobacteria</taxon>
        <taxon>Hyphomicrobiales</taxon>
        <taxon>Rhizobiaceae</taxon>
        <taxon>Shinella</taxon>
    </lineage>
</organism>
<gene>
    <name evidence="5" type="ORF">ACFOHH_14170</name>
</gene>
<sequence length="445" mass="48564">MQSLADTSRATAEDFVLIGYVDLDGVVRGKYATAEKFAAWQKKGGAFCSVVLGWDSRDALYDNGHTGWATGYHDDPIRIVPGEGRMMPGEGRRFHLMEYADGPGAAVCPRRLAGRVVEKAAEMGFAAKAGFEYEFYVFRETPTTALAKGYRNLTPFSPTTGGYSILRTAVEDEFFSGMMALARDLGTPLEAIHPEAGEGAMEFAFTPADAMEAADRAVIYKTFSKAWGQRNGLTLCYMAKPINGLPGCGGHTHLSLWKDGRSAFHDPAAEHGLSETARHYIGGQRKYMAELLALYAPTINAFTRLAPGFWAPTGATWGLDNRTCSLRVIGDSEKSLRVEVRPPAADANPYLVLAAALASGLAGICEKIDPGPPFKGNGYDADLPEALRFPDSLAEAAARLRRSDMAREWFGDAFVEHFARSREAEVAAQRATVSDWELHRYFEMI</sequence>
<keyword evidence="1 5" id="KW-0436">Ligase</keyword>
<dbReference type="PANTHER" id="PTHR43785">
    <property type="entry name" value="GAMMA-GLUTAMYLPUTRESCINE SYNTHETASE"/>
    <property type="match status" value="1"/>
</dbReference>
<dbReference type="Gene3D" id="3.30.590.10">
    <property type="entry name" value="Glutamine synthetase/guanido kinase, catalytic domain"/>
    <property type="match status" value="1"/>
</dbReference>
<evidence type="ECO:0000256" key="2">
    <source>
        <dbReference type="PROSITE-ProRule" id="PRU01331"/>
    </source>
</evidence>
<evidence type="ECO:0000313" key="6">
    <source>
        <dbReference type="Proteomes" id="UP001595377"/>
    </source>
</evidence>
<reference evidence="6" key="1">
    <citation type="journal article" date="2019" name="Int. J. Syst. Evol. Microbiol.">
        <title>The Global Catalogue of Microorganisms (GCM) 10K type strain sequencing project: providing services to taxonomists for standard genome sequencing and annotation.</title>
        <authorList>
            <consortium name="The Broad Institute Genomics Platform"/>
            <consortium name="The Broad Institute Genome Sequencing Center for Infectious Disease"/>
            <person name="Wu L."/>
            <person name="Ma J."/>
        </authorList>
    </citation>
    <scope>NUCLEOTIDE SEQUENCE [LARGE SCALE GENOMIC DNA]</scope>
    <source>
        <strain evidence="6">KCTC 52677</strain>
    </source>
</reference>
<dbReference type="GO" id="GO:0016874">
    <property type="term" value="F:ligase activity"/>
    <property type="evidence" value="ECO:0007669"/>
    <property type="project" value="UniProtKB-KW"/>
</dbReference>
<dbReference type="RefSeq" id="WP_257315373.1">
    <property type="nucleotide sequence ID" value="NZ_JANFDG010000011.1"/>
</dbReference>
<protein>
    <submittedName>
        <fullName evidence="5">Glutamine synthetase family protein</fullName>
        <ecNumber evidence="5">6.3.1.-</ecNumber>
    </submittedName>
</protein>
<evidence type="ECO:0000256" key="1">
    <source>
        <dbReference type="ARBA" id="ARBA00022598"/>
    </source>
</evidence>
<evidence type="ECO:0000259" key="4">
    <source>
        <dbReference type="PROSITE" id="PS51987"/>
    </source>
</evidence>
<comment type="caution">
    <text evidence="5">The sequence shown here is derived from an EMBL/GenBank/DDBJ whole genome shotgun (WGS) entry which is preliminary data.</text>
</comment>
<dbReference type="SUPFAM" id="SSF55931">
    <property type="entry name" value="Glutamine synthetase/guanido kinase"/>
    <property type="match status" value="1"/>
</dbReference>
<accession>A0ABV7DHP2</accession>
<dbReference type="EMBL" id="JBHRSP010000023">
    <property type="protein sequence ID" value="MFC3074252.1"/>
    <property type="molecule type" value="Genomic_DNA"/>
</dbReference>
<name>A0ABV7DHP2_9HYPH</name>
<dbReference type="InterPro" id="IPR014746">
    <property type="entry name" value="Gln_synth/guanido_kin_cat_dom"/>
</dbReference>
<dbReference type="SMART" id="SM01230">
    <property type="entry name" value="Gln-synt_C"/>
    <property type="match status" value="1"/>
</dbReference>
<proteinExistence type="inferred from homology"/>
<dbReference type="PROSITE" id="PS51987">
    <property type="entry name" value="GS_CATALYTIC"/>
    <property type="match status" value="1"/>
</dbReference>
<evidence type="ECO:0000256" key="3">
    <source>
        <dbReference type="RuleBase" id="RU000384"/>
    </source>
</evidence>
<comment type="similarity">
    <text evidence="2 3">Belongs to the glutamine synthetase family.</text>
</comment>
<keyword evidence="6" id="KW-1185">Reference proteome</keyword>
<dbReference type="Pfam" id="PF00120">
    <property type="entry name" value="Gln-synt_C"/>
    <property type="match status" value="1"/>
</dbReference>
<feature type="domain" description="GS catalytic" evidence="4">
    <location>
        <begin position="109"/>
        <end position="445"/>
    </location>
</feature>